<proteinExistence type="predicted"/>
<dbReference type="EMBL" id="BARS01007038">
    <property type="protein sequence ID" value="GAF77385.1"/>
    <property type="molecule type" value="Genomic_DNA"/>
</dbReference>
<organism evidence="2">
    <name type="scientific">marine sediment metagenome</name>
    <dbReference type="NCBI Taxonomy" id="412755"/>
    <lineage>
        <taxon>unclassified sequences</taxon>
        <taxon>metagenomes</taxon>
        <taxon>ecological metagenomes</taxon>
    </lineage>
</organism>
<name>X0TMQ6_9ZZZZ</name>
<dbReference type="InterPro" id="IPR036390">
    <property type="entry name" value="WH_DNA-bd_sf"/>
</dbReference>
<dbReference type="AlphaFoldDB" id="X0TMQ6"/>
<protein>
    <recommendedName>
        <fullName evidence="1">HTH arsR-type domain-containing protein</fullName>
    </recommendedName>
</protein>
<dbReference type="Gene3D" id="1.10.10.10">
    <property type="entry name" value="Winged helix-like DNA-binding domain superfamily/Winged helix DNA-binding domain"/>
    <property type="match status" value="1"/>
</dbReference>
<dbReference type="SMART" id="SM00418">
    <property type="entry name" value="HTH_ARSR"/>
    <property type="match status" value="1"/>
</dbReference>
<evidence type="ECO:0000259" key="1">
    <source>
        <dbReference type="PROSITE" id="PS50987"/>
    </source>
</evidence>
<dbReference type="InterPro" id="IPR011991">
    <property type="entry name" value="ArsR-like_HTH"/>
</dbReference>
<gene>
    <name evidence="2" type="ORF">S01H1_13628</name>
</gene>
<evidence type="ECO:0000313" key="2">
    <source>
        <dbReference type="EMBL" id="GAF77385.1"/>
    </source>
</evidence>
<dbReference type="GO" id="GO:0003700">
    <property type="term" value="F:DNA-binding transcription factor activity"/>
    <property type="evidence" value="ECO:0007669"/>
    <property type="project" value="InterPro"/>
</dbReference>
<dbReference type="PROSITE" id="PS50987">
    <property type="entry name" value="HTH_ARSR_2"/>
    <property type="match status" value="1"/>
</dbReference>
<dbReference type="InterPro" id="IPR001845">
    <property type="entry name" value="HTH_ArsR_DNA-bd_dom"/>
</dbReference>
<reference evidence="2" key="1">
    <citation type="journal article" date="2014" name="Front. Microbiol.">
        <title>High frequency of phylogenetically diverse reductive dehalogenase-homologous genes in deep subseafloor sedimentary metagenomes.</title>
        <authorList>
            <person name="Kawai M."/>
            <person name="Futagami T."/>
            <person name="Toyoda A."/>
            <person name="Takaki Y."/>
            <person name="Nishi S."/>
            <person name="Hori S."/>
            <person name="Arai W."/>
            <person name="Tsubouchi T."/>
            <person name="Morono Y."/>
            <person name="Uchiyama I."/>
            <person name="Ito T."/>
            <person name="Fujiyama A."/>
            <person name="Inagaki F."/>
            <person name="Takami H."/>
        </authorList>
    </citation>
    <scope>NUCLEOTIDE SEQUENCE</scope>
    <source>
        <strain evidence="2">Expedition CK06-06</strain>
    </source>
</reference>
<accession>X0TMQ6</accession>
<dbReference type="Pfam" id="PF01022">
    <property type="entry name" value="HTH_5"/>
    <property type="match status" value="1"/>
</dbReference>
<dbReference type="CDD" id="cd00090">
    <property type="entry name" value="HTH_ARSR"/>
    <property type="match status" value="1"/>
</dbReference>
<comment type="caution">
    <text evidence="2">The sequence shown here is derived from an EMBL/GenBank/DDBJ whole genome shotgun (WGS) entry which is preliminary data.</text>
</comment>
<sequence>MGVDDMRLQIMRLLLNKDEDLSVNEIARRLNRPPGHVFYHLKRLYEMGVLTKEKVEDRVYYTPQALFTEDVDAVLGVLMNLSELIDEPSEKKIANCVNMFLKCYTSVKYSNKL</sequence>
<dbReference type="SUPFAM" id="SSF46785">
    <property type="entry name" value="Winged helix' DNA-binding domain"/>
    <property type="match status" value="1"/>
</dbReference>
<dbReference type="InterPro" id="IPR036388">
    <property type="entry name" value="WH-like_DNA-bd_sf"/>
</dbReference>
<feature type="domain" description="HTH arsR-type" evidence="1">
    <location>
        <begin position="1"/>
        <end position="86"/>
    </location>
</feature>